<evidence type="ECO:0000259" key="19">
    <source>
        <dbReference type="PROSITE" id="PS51352"/>
    </source>
</evidence>
<dbReference type="PANTHER" id="PTHR32234">
    <property type="entry name" value="THIOL:DISULFIDE INTERCHANGE PROTEIN DSBD"/>
    <property type="match status" value="1"/>
</dbReference>
<feature type="transmembrane region" description="Helical" evidence="18">
    <location>
        <begin position="290"/>
        <end position="313"/>
    </location>
</feature>
<name>D7DK64_METV0</name>
<comment type="similarity">
    <text evidence="2 18">Belongs to the thioredoxin family. DsbD subfamily.</text>
</comment>
<evidence type="ECO:0000256" key="11">
    <source>
        <dbReference type="ARBA" id="ARBA00023002"/>
    </source>
</evidence>
<evidence type="ECO:0000256" key="2">
    <source>
        <dbReference type="ARBA" id="ARBA00007241"/>
    </source>
</evidence>
<dbReference type="Proteomes" id="UP000000383">
    <property type="component" value="Chromosome"/>
</dbReference>
<dbReference type="PROSITE" id="PS00194">
    <property type="entry name" value="THIOREDOXIN_1"/>
    <property type="match status" value="1"/>
</dbReference>
<dbReference type="KEGG" id="meh:M301_0061"/>
<organism evidence="20 21">
    <name type="scientific">Methylotenera versatilis (strain 301)</name>
    <dbReference type="NCBI Taxonomy" id="666681"/>
    <lineage>
        <taxon>Bacteria</taxon>
        <taxon>Pseudomonadati</taxon>
        <taxon>Pseudomonadota</taxon>
        <taxon>Betaproteobacteria</taxon>
        <taxon>Nitrosomonadales</taxon>
        <taxon>Methylophilaceae</taxon>
        <taxon>Methylotenera</taxon>
    </lineage>
</organism>
<dbReference type="PROSITE" id="PS51352">
    <property type="entry name" value="THIOREDOXIN_2"/>
    <property type="match status" value="1"/>
</dbReference>
<dbReference type="InterPro" id="IPR036249">
    <property type="entry name" value="Thioredoxin-like_sf"/>
</dbReference>
<comment type="subcellular location">
    <subcellularLocation>
        <location evidence="1 18">Cell inner membrane</location>
        <topology evidence="1 18">Multi-pass membrane protein</topology>
    </subcellularLocation>
</comment>
<reference evidence="21" key="1">
    <citation type="submission" date="2010-05" db="EMBL/GenBank/DDBJ databases">
        <title>Complete sequence of Methylotenera sp. 301.</title>
        <authorList>
            <person name="Lucas S."/>
            <person name="Copeland A."/>
            <person name="Lapidus A."/>
            <person name="Cheng J.-F."/>
            <person name="Bruce D."/>
            <person name="Goodwin L."/>
            <person name="Pitluck S."/>
            <person name="Clum A."/>
            <person name="Land M."/>
            <person name="Hauser L."/>
            <person name="Kyrpides N."/>
            <person name="Ivanova N."/>
            <person name="Chistoservova L."/>
            <person name="Kalyuzhnaya M."/>
            <person name="Woyke T."/>
        </authorList>
    </citation>
    <scope>NUCLEOTIDE SEQUENCE [LARGE SCALE GENOMIC DNA]</scope>
    <source>
        <strain evidence="21">301</strain>
    </source>
</reference>
<feature type="transmembrane region" description="Helical" evidence="18">
    <location>
        <begin position="334"/>
        <end position="364"/>
    </location>
</feature>
<evidence type="ECO:0000256" key="18">
    <source>
        <dbReference type="HAMAP-Rule" id="MF_00399"/>
    </source>
</evidence>
<evidence type="ECO:0000256" key="6">
    <source>
        <dbReference type="ARBA" id="ARBA00022692"/>
    </source>
</evidence>
<keyword evidence="12 18" id="KW-0520">NAD</keyword>
<keyword evidence="14 18" id="KW-1015">Disulfide bond</keyword>
<evidence type="ECO:0000256" key="5">
    <source>
        <dbReference type="ARBA" id="ARBA00022519"/>
    </source>
</evidence>
<feature type="transmembrane region" description="Helical" evidence="18">
    <location>
        <begin position="435"/>
        <end position="453"/>
    </location>
</feature>
<evidence type="ECO:0000256" key="1">
    <source>
        <dbReference type="ARBA" id="ARBA00004429"/>
    </source>
</evidence>
<keyword evidence="6 18" id="KW-0812">Transmembrane</keyword>
<evidence type="ECO:0000256" key="14">
    <source>
        <dbReference type="ARBA" id="ARBA00023157"/>
    </source>
</evidence>
<dbReference type="InterPro" id="IPR017937">
    <property type="entry name" value="Thioredoxin_CS"/>
</dbReference>
<dbReference type="GO" id="GO:0009055">
    <property type="term" value="F:electron transfer activity"/>
    <property type="evidence" value="ECO:0007669"/>
    <property type="project" value="UniProtKB-UniRule"/>
</dbReference>
<feature type="transmembrane region" description="Helical" evidence="18">
    <location>
        <begin position="252"/>
        <end position="278"/>
    </location>
</feature>
<comment type="function">
    <text evidence="18">Required to facilitate the formation of correct disulfide bonds in some periplasmic proteins and for the assembly of the periplasmic c-type cytochromes. Acts by transferring electrons from cytoplasmic thioredoxin to the periplasm. This transfer involves a cascade of disulfide bond formation and reduction steps.</text>
</comment>
<dbReference type="RefSeq" id="WP_013146766.1">
    <property type="nucleotide sequence ID" value="NC_014207.1"/>
</dbReference>
<dbReference type="InterPro" id="IPR028250">
    <property type="entry name" value="DsbDN"/>
</dbReference>
<dbReference type="SUPFAM" id="SSF52833">
    <property type="entry name" value="Thioredoxin-like"/>
    <property type="match status" value="1"/>
</dbReference>
<protein>
    <recommendedName>
        <fullName evidence="18">Thiol:disulfide interchange protein DsbD</fullName>
        <ecNumber evidence="18">1.8.1.8</ecNumber>
    </recommendedName>
    <alternativeName>
        <fullName evidence="18">Protein-disulfide reductase</fullName>
        <shortName evidence="18">Disulfide reductase</shortName>
    </alternativeName>
</protein>
<keyword evidence="8 18" id="KW-0201">Cytochrome c-type biogenesis</keyword>
<feature type="disulfide bond" description="Redox-active" evidence="18">
    <location>
        <begin position="543"/>
        <end position="546"/>
    </location>
</feature>
<dbReference type="InterPro" id="IPR003834">
    <property type="entry name" value="Cyt_c_assmbl_TM_dom"/>
</dbReference>
<evidence type="ECO:0000256" key="13">
    <source>
        <dbReference type="ARBA" id="ARBA00023136"/>
    </source>
</evidence>
<dbReference type="AlphaFoldDB" id="D7DK64"/>
<dbReference type="InterPro" id="IPR036929">
    <property type="entry name" value="DsbDN_sf"/>
</dbReference>
<keyword evidence="13 18" id="KW-0472">Membrane</keyword>
<keyword evidence="3 18" id="KW-0813">Transport</keyword>
<dbReference type="Gene3D" id="2.60.40.1250">
    <property type="entry name" value="Thiol:disulfide interchange protein DsbD, N-terminal domain"/>
    <property type="match status" value="1"/>
</dbReference>
<keyword evidence="11 18" id="KW-0560">Oxidoreductase</keyword>
<keyword evidence="5 18" id="KW-0997">Cell inner membrane</keyword>
<dbReference type="InterPro" id="IPR035671">
    <property type="entry name" value="DsbD_gamma"/>
</dbReference>
<dbReference type="InterPro" id="IPR022910">
    <property type="entry name" value="Thiol_diS_interchange_DbsD"/>
</dbReference>
<dbReference type="EMBL" id="CP002056">
    <property type="protein sequence ID" value="ADI28449.1"/>
    <property type="molecule type" value="Genomic_DNA"/>
</dbReference>
<dbReference type="eggNOG" id="COG4232">
    <property type="taxonomic scope" value="Bacteria"/>
</dbReference>
<dbReference type="Pfam" id="PF02683">
    <property type="entry name" value="DsbD_TM"/>
    <property type="match status" value="1"/>
</dbReference>
<dbReference type="GO" id="GO:0005886">
    <property type="term" value="C:plasma membrane"/>
    <property type="evidence" value="ECO:0007669"/>
    <property type="project" value="UniProtKB-SubCell"/>
</dbReference>
<comment type="caution">
    <text evidence="18">Lacks conserved residue(s) required for the propagation of feature annotation.</text>
</comment>
<dbReference type="CDD" id="cd02953">
    <property type="entry name" value="DsbDgamma"/>
    <property type="match status" value="1"/>
</dbReference>
<dbReference type="GO" id="GO:0017004">
    <property type="term" value="P:cytochrome complex assembly"/>
    <property type="evidence" value="ECO:0007669"/>
    <property type="project" value="UniProtKB-UniRule"/>
</dbReference>
<dbReference type="GO" id="GO:0047134">
    <property type="term" value="F:protein-disulfide reductase [NAD(P)H] activity"/>
    <property type="evidence" value="ECO:0007669"/>
    <property type="project" value="UniProtKB-UniRule"/>
</dbReference>
<dbReference type="NCBIfam" id="NF001419">
    <property type="entry name" value="PRK00293.1"/>
    <property type="match status" value="1"/>
</dbReference>
<gene>
    <name evidence="18" type="primary">dsbD</name>
    <name evidence="20" type="ordered locus">M301_0061</name>
</gene>
<evidence type="ECO:0000256" key="4">
    <source>
        <dbReference type="ARBA" id="ARBA00022475"/>
    </source>
</evidence>
<evidence type="ECO:0000256" key="12">
    <source>
        <dbReference type="ARBA" id="ARBA00023027"/>
    </source>
</evidence>
<dbReference type="EC" id="1.8.1.8" evidence="18"/>
<dbReference type="STRING" id="666681.M301_0061"/>
<feature type="domain" description="Thioredoxin" evidence="19">
    <location>
        <begin position="489"/>
        <end position="628"/>
    </location>
</feature>
<keyword evidence="15 18" id="KW-0676">Redox-active center</keyword>
<dbReference type="PANTHER" id="PTHR32234:SF0">
    <property type="entry name" value="THIOL:DISULFIDE INTERCHANGE PROTEIN DSBD"/>
    <property type="match status" value="1"/>
</dbReference>
<comment type="catalytic activity">
    <reaction evidence="17 18">
        <text>[protein]-dithiol + NADP(+) = [protein]-disulfide + NADPH + H(+)</text>
        <dbReference type="Rhea" id="RHEA:18753"/>
        <dbReference type="Rhea" id="RHEA-COMP:10593"/>
        <dbReference type="Rhea" id="RHEA-COMP:10594"/>
        <dbReference type="ChEBI" id="CHEBI:15378"/>
        <dbReference type="ChEBI" id="CHEBI:29950"/>
        <dbReference type="ChEBI" id="CHEBI:50058"/>
        <dbReference type="ChEBI" id="CHEBI:57783"/>
        <dbReference type="ChEBI" id="CHEBI:58349"/>
        <dbReference type="EC" id="1.8.1.8"/>
    </reaction>
</comment>
<reference evidence="20 21" key="2">
    <citation type="journal article" date="2011" name="J. Bacteriol.">
        <title>Genomes of three methylotrophs from a single niche uncover genetic and metabolic divergence of Methylophilaceae.</title>
        <authorList>
            <person name="Lapidus A."/>
            <person name="Clum A."/>
            <person name="Labutti K."/>
            <person name="Kaluzhnaya M.G."/>
            <person name="Lim S."/>
            <person name="Beck D.A."/>
            <person name="Glavina Del Rio T."/>
            <person name="Nolan M."/>
            <person name="Mavromatis K."/>
            <person name="Huntemann M."/>
            <person name="Lucas S."/>
            <person name="Lidstrom M.E."/>
            <person name="Ivanova N."/>
            <person name="Chistoserdova L."/>
        </authorList>
    </citation>
    <scope>NUCLEOTIDE SEQUENCE [LARGE SCALE GENOMIC DNA]</scope>
    <source>
        <strain evidence="20 21">301</strain>
    </source>
</reference>
<dbReference type="HAMAP" id="MF_00399">
    <property type="entry name" value="DbsD"/>
    <property type="match status" value="1"/>
</dbReference>
<keyword evidence="21" id="KW-1185">Reference proteome</keyword>
<evidence type="ECO:0000256" key="17">
    <source>
        <dbReference type="ARBA" id="ARBA00047804"/>
    </source>
</evidence>
<evidence type="ECO:0000256" key="8">
    <source>
        <dbReference type="ARBA" id="ARBA00022748"/>
    </source>
</evidence>
<feature type="disulfide bond" description="Redox-active" evidence="18">
    <location>
        <begin position="153"/>
        <end position="159"/>
    </location>
</feature>
<dbReference type="Pfam" id="PF11412">
    <property type="entry name" value="DsbD_N"/>
    <property type="match status" value="1"/>
</dbReference>
<evidence type="ECO:0000313" key="20">
    <source>
        <dbReference type="EMBL" id="ADI28449.1"/>
    </source>
</evidence>
<accession>D7DK64</accession>
<proteinExistence type="inferred from homology"/>
<dbReference type="Gene3D" id="3.40.30.10">
    <property type="entry name" value="Glutaredoxin"/>
    <property type="match status" value="1"/>
</dbReference>
<feature type="transmembrane region" description="Helical" evidence="18">
    <location>
        <begin position="208"/>
        <end position="240"/>
    </location>
</feature>
<evidence type="ECO:0000256" key="3">
    <source>
        <dbReference type="ARBA" id="ARBA00022448"/>
    </source>
</evidence>
<comment type="catalytic activity">
    <reaction evidence="16 18">
        <text>[protein]-dithiol + NAD(+) = [protein]-disulfide + NADH + H(+)</text>
        <dbReference type="Rhea" id="RHEA:18749"/>
        <dbReference type="Rhea" id="RHEA-COMP:10593"/>
        <dbReference type="Rhea" id="RHEA-COMP:10594"/>
        <dbReference type="ChEBI" id="CHEBI:15378"/>
        <dbReference type="ChEBI" id="CHEBI:29950"/>
        <dbReference type="ChEBI" id="CHEBI:50058"/>
        <dbReference type="ChEBI" id="CHEBI:57540"/>
        <dbReference type="ChEBI" id="CHEBI:57945"/>
        <dbReference type="EC" id="1.8.1.8"/>
    </reaction>
</comment>
<evidence type="ECO:0000256" key="7">
    <source>
        <dbReference type="ARBA" id="ARBA00022729"/>
    </source>
</evidence>
<feature type="transmembrane region" description="Helical" evidence="18">
    <location>
        <begin position="370"/>
        <end position="399"/>
    </location>
</feature>
<keyword evidence="9 18" id="KW-0249">Electron transport</keyword>
<sequence length="643" mass="69258">MNKTVKPLFIKHSVFLKHLVFCLVAFIGVLPNTYATENKFSSFANSLIETNSEETFLSPEAAFQLDLSAKDAQSIQANFTVTPGYYLYKERIKFVLAPGTPAEISNVEFPIAEIKNDKNFGKMEVYHHDFSAKINLANIKNNAIKIAATYQGCSEKGLCYAPMTKTFTVDLATAKNIVNTPEKATEETIFANDNEADNTTKILKSGNLWLVIAGFFAAGLLLSLTPCVLPMIPILSSIIVGSQSQQVKPSKLHAFGLSVAYVLGMALSYTLAGIAAGLSGDLLSQSLQNAWVLGASALIFILLAFSMFGFYELKLPQSFEDKMLNTSNKLKGGHFFGVFVMGALSALIVSPCVAAPLAGALIYIGQTHNVFLGGVGLFALAIGMGVPLLLIGASAGSLLPKTGDWMNAVRNFFGVLMLGMAIWLISPVIPVSVQLGLWAILLIVTAVYHSALDNLPAHASKFAKLWKGVAVILLIFGVALFIGALSGAKSALHPLSNFTIGSASQSKDSSPLNFTRVASIAELEQKLAATHQPVMLDFYADWCVACKELEQLTFSDPKVQQQLKNTTLLQVDVTANSDEDKALLKRFGLFGPPGIAFFNGNGKEMTTLKTVGFQDAERFSTTLARRDSCIVAPQNQQEATTQC</sequence>
<evidence type="ECO:0000256" key="9">
    <source>
        <dbReference type="ARBA" id="ARBA00022982"/>
    </source>
</evidence>
<feature type="transmembrane region" description="Helical" evidence="18">
    <location>
        <begin position="411"/>
        <end position="429"/>
    </location>
</feature>
<evidence type="ECO:0000256" key="16">
    <source>
        <dbReference type="ARBA" id="ARBA00047388"/>
    </source>
</evidence>
<evidence type="ECO:0000313" key="21">
    <source>
        <dbReference type="Proteomes" id="UP000000383"/>
    </source>
</evidence>
<feature type="transmembrane region" description="Helical" evidence="18">
    <location>
        <begin position="465"/>
        <end position="488"/>
    </location>
</feature>
<evidence type="ECO:0000256" key="15">
    <source>
        <dbReference type="ARBA" id="ARBA00023284"/>
    </source>
</evidence>
<evidence type="ECO:0000256" key="10">
    <source>
        <dbReference type="ARBA" id="ARBA00022989"/>
    </source>
</evidence>
<dbReference type="Pfam" id="PF13899">
    <property type="entry name" value="Thioredoxin_7"/>
    <property type="match status" value="1"/>
</dbReference>
<dbReference type="GO" id="GO:0045454">
    <property type="term" value="P:cell redox homeostasis"/>
    <property type="evidence" value="ECO:0007669"/>
    <property type="project" value="TreeGrafter"/>
</dbReference>
<keyword evidence="10 18" id="KW-1133">Transmembrane helix</keyword>
<dbReference type="HOGENOM" id="CLU_014657_3_0_4"/>
<dbReference type="InterPro" id="IPR013766">
    <property type="entry name" value="Thioredoxin_domain"/>
</dbReference>
<dbReference type="SUPFAM" id="SSF74863">
    <property type="entry name" value="Thiol:disulfide interchange protein DsbD, N-terminal domain (DsbD-alpha)"/>
    <property type="match status" value="1"/>
</dbReference>
<keyword evidence="4 18" id="KW-1003">Cell membrane</keyword>
<keyword evidence="7" id="KW-0732">Signal</keyword>